<protein>
    <submittedName>
        <fullName evidence="2">Uncharacterized protein</fullName>
    </submittedName>
</protein>
<dbReference type="Proteomes" id="UP000630615">
    <property type="component" value="Unassembled WGS sequence"/>
</dbReference>
<accession>A0ABQ1PQZ2</accession>
<gene>
    <name evidence="2" type="ORF">GCM10011573_34100</name>
</gene>
<dbReference type="EMBL" id="BMKI01000012">
    <property type="protein sequence ID" value="GGD01752.1"/>
    <property type="molecule type" value="Genomic_DNA"/>
</dbReference>
<comment type="caution">
    <text evidence="2">The sequence shown here is derived from an EMBL/GenBank/DDBJ whole genome shotgun (WGS) entry which is preliminary data.</text>
</comment>
<evidence type="ECO:0000313" key="3">
    <source>
        <dbReference type="Proteomes" id="UP000630615"/>
    </source>
</evidence>
<feature type="region of interest" description="Disordered" evidence="1">
    <location>
        <begin position="60"/>
        <end position="88"/>
    </location>
</feature>
<name>A0ABQ1PQZ2_9ENTE</name>
<sequence>MSTKPTQKEQQAMKKQAQQVLKIQGKDYDEYLYAIHKDICVESQDLILKSLENEAKRIEQEKNNKLKQEERNKLEQENRNKQNGGQTT</sequence>
<keyword evidence="3" id="KW-1185">Reference proteome</keyword>
<organism evidence="2 3">
    <name type="scientific">Enterococcus wangshanyuanii</name>
    <dbReference type="NCBI Taxonomy" id="2005703"/>
    <lineage>
        <taxon>Bacteria</taxon>
        <taxon>Bacillati</taxon>
        <taxon>Bacillota</taxon>
        <taxon>Bacilli</taxon>
        <taxon>Lactobacillales</taxon>
        <taxon>Enterococcaceae</taxon>
        <taxon>Enterococcus</taxon>
    </lineage>
</organism>
<feature type="compositionally biased region" description="Basic and acidic residues" evidence="1">
    <location>
        <begin position="60"/>
        <end position="80"/>
    </location>
</feature>
<dbReference type="RefSeq" id="WP_088271828.1">
    <property type="nucleotide sequence ID" value="NZ_BMKI01000012.1"/>
</dbReference>
<proteinExistence type="predicted"/>
<evidence type="ECO:0000313" key="2">
    <source>
        <dbReference type="EMBL" id="GGD01752.1"/>
    </source>
</evidence>
<evidence type="ECO:0000256" key="1">
    <source>
        <dbReference type="SAM" id="MobiDB-lite"/>
    </source>
</evidence>
<reference evidence="3" key="1">
    <citation type="journal article" date="2019" name="Int. J. Syst. Evol. Microbiol.">
        <title>The Global Catalogue of Microorganisms (GCM) 10K type strain sequencing project: providing services to taxonomists for standard genome sequencing and annotation.</title>
        <authorList>
            <consortium name="The Broad Institute Genomics Platform"/>
            <consortium name="The Broad Institute Genome Sequencing Center for Infectious Disease"/>
            <person name="Wu L."/>
            <person name="Ma J."/>
        </authorList>
    </citation>
    <scope>NUCLEOTIDE SEQUENCE [LARGE SCALE GENOMIC DNA]</scope>
    <source>
        <strain evidence="3">CGMCC 1.15942</strain>
    </source>
</reference>